<evidence type="ECO:0000256" key="7">
    <source>
        <dbReference type="PROSITE-ProRule" id="PRU10141"/>
    </source>
</evidence>
<evidence type="ECO:0000313" key="10">
    <source>
        <dbReference type="EMBL" id="AKU16846.1"/>
    </source>
</evidence>
<dbReference type="InterPro" id="IPR011009">
    <property type="entry name" value="Kinase-like_dom_sf"/>
</dbReference>
<evidence type="ECO:0000256" key="1">
    <source>
        <dbReference type="ARBA" id="ARBA00012513"/>
    </source>
</evidence>
<dbReference type="GO" id="GO:0005524">
    <property type="term" value="F:ATP binding"/>
    <property type="evidence" value="ECO:0007669"/>
    <property type="project" value="UniProtKB-UniRule"/>
</dbReference>
<feature type="region of interest" description="Disordered" evidence="8">
    <location>
        <begin position="336"/>
        <end position="381"/>
    </location>
</feature>
<sequence length="490" mass="51552">MSGGSVGRVLEERFELLDQLGVGGMGTVWRARDLVLHRDVAVKEVRPVDGADPDETRERVLREARALARVSHPNVVTVHHIVDERPHPWLVMELVEGSNLQDRLRTGPLPEQEVARIGRQVVAGLQAIHAVGILHRDIKPANVLLRADGRAVLADFGIASVEGTTSITQIGQVVGSPEFMAPERLSGLPEGPAADLWSLGMTLFVAVEGHSPMRRKTTAATMSAVLSERIPPPERAVALRPALEALLIKEPTSRADASEAAHLLSVPIDSATATTEAGAGVPPAAHTPPVPMTVPRRLRSSPLRRRGAAVAGALAGALVLAGGMYAGLHLGSTDDRADGAGSTSSVATASSSRAPRTESSAPPSAVVAPPASPPSSAPPAKTSGVWIAQLASEPVSAGTAARDRRLRDVRRTVPGARVLRSDQYAALRSGYWVVYAPGPFATGRAALKFCAGHGRVTASQCVGRYLSDKAADRVYICYPRASAKSRCTRS</sequence>
<protein>
    <recommendedName>
        <fullName evidence="1">non-specific serine/threonine protein kinase</fullName>
        <ecNumber evidence="1">2.7.11.1</ecNumber>
    </recommendedName>
</protein>
<evidence type="ECO:0000256" key="3">
    <source>
        <dbReference type="ARBA" id="ARBA00022679"/>
    </source>
</evidence>
<evidence type="ECO:0000256" key="6">
    <source>
        <dbReference type="ARBA" id="ARBA00022840"/>
    </source>
</evidence>
<accession>A0A0K1JJG2</accession>
<keyword evidence="2" id="KW-0723">Serine/threonine-protein kinase</keyword>
<dbReference type="Pfam" id="PF00069">
    <property type="entry name" value="Pkinase"/>
    <property type="match status" value="1"/>
</dbReference>
<dbReference type="RefSeq" id="WP_052592622.1">
    <property type="nucleotide sequence ID" value="NZ_CP011112.1"/>
</dbReference>
<feature type="binding site" evidence="7">
    <location>
        <position position="43"/>
    </location>
    <ligand>
        <name>ATP</name>
        <dbReference type="ChEBI" id="CHEBI:30616"/>
    </ligand>
</feature>
<dbReference type="STRING" id="571913.VV02_14830"/>
<evidence type="ECO:0000259" key="9">
    <source>
        <dbReference type="PROSITE" id="PS50011"/>
    </source>
</evidence>
<keyword evidence="4 7" id="KW-0547">Nucleotide-binding</keyword>
<keyword evidence="11" id="KW-1185">Reference proteome</keyword>
<evidence type="ECO:0000256" key="2">
    <source>
        <dbReference type="ARBA" id="ARBA00022527"/>
    </source>
</evidence>
<evidence type="ECO:0000256" key="4">
    <source>
        <dbReference type="ARBA" id="ARBA00022741"/>
    </source>
</evidence>
<keyword evidence="6 7" id="KW-0067">ATP-binding</keyword>
<dbReference type="EC" id="2.7.11.1" evidence="1"/>
<dbReference type="InterPro" id="IPR017441">
    <property type="entry name" value="Protein_kinase_ATP_BS"/>
</dbReference>
<evidence type="ECO:0000313" key="11">
    <source>
        <dbReference type="Proteomes" id="UP000066480"/>
    </source>
</evidence>
<evidence type="ECO:0000256" key="8">
    <source>
        <dbReference type="SAM" id="MobiDB-lite"/>
    </source>
</evidence>
<dbReference type="Proteomes" id="UP000066480">
    <property type="component" value="Chromosome"/>
</dbReference>
<dbReference type="PROSITE" id="PS50011">
    <property type="entry name" value="PROTEIN_KINASE_DOM"/>
    <property type="match status" value="1"/>
</dbReference>
<dbReference type="PROSITE" id="PS00107">
    <property type="entry name" value="PROTEIN_KINASE_ATP"/>
    <property type="match status" value="1"/>
</dbReference>
<dbReference type="AlphaFoldDB" id="A0A0K1JJG2"/>
<dbReference type="SUPFAM" id="SSF56112">
    <property type="entry name" value="Protein kinase-like (PK-like)"/>
    <property type="match status" value="1"/>
</dbReference>
<keyword evidence="3" id="KW-0808">Transferase</keyword>
<dbReference type="OrthoDB" id="9762169at2"/>
<dbReference type="Gene3D" id="3.30.200.20">
    <property type="entry name" value="Phosphorylase Kinase, domain 1"/>
    <property type="match status" value="1"/>
</dbReference>
<dbReference type="InterPro" id="IPR000719">
    <property type="entry name" value="Prot_kinase_dom"/>
</dbReference>
<dbReference type="CDD" id="cd14014">
    <property type="entry name" value="STKc_PknB_like"/>
    <property type="match status" value="1"/>
</dbReference>
<dbReference type="EMBL" id="CP011112">
    <property type="protein sequence ID" value="AKU16846.1"/>
    <property type="molecule type" value="Genomic_DNA"/>
</dbReference>
<organism evidence="10 11">
    <name type="scientific">Luteipulveratus mongoliensis</name>
    <dbReference type="NCBI Taxonomy" id="571913"/>
    <lineage>
        <taxon>Bacteria</taxon>
        <taxon>Bacillati</taxon>
        <taxon>Actinomycetota</taxon>
        <taxon>Actinomycetes</taxon>
        <taxon>Micrococcales</taxon>
        <taxon>Dermacoccaceae</taxon>
        <taxon>Luteipulveratus</taxon>
    </lineage>
</organism>
<feature type="region of interest" description="Disordered" evidence="8">
    <location>
        <begin position="274"/>
        <end position="296"/>
    </location>
</feature>
<reference evidence="10 11" key="1">
    <citation type="submission" date="2015-03" db="EMBL/GenBank/DDBJ databases">
        <title>Luteipulveratus halotolerans sp. nov., a novel actinobacterium (Dermacoccaceae) from Sarawak, Malaysia.</title>
        <authorList>
            <person name="Juboi H."/>
            <person name="Basik A."/>
            <person name="Shamsul S.S."/>
            <person name="Arnold P."/>
            <person name="Schmitt E.K."/>
            <person name="Sanglier J.-J."/>
            <person name="Yeo T."/>
        </authorList>
    </citation>
    <scope>NUCLEOTIDE SEQUENCE [LARGE SCALE GENOMIC DNA]</scope>
    <source>
        <strain evidence="10 11">MN07-A0370</strain>
    </source>
</reference>
<dbReference type="KEGG" id="lmoi:VV02_14830"/>
<feature type="domain" description="Protein kinase" evidence="9">
    <location>
        <begin position="14"/>
        <end position="265"/>
    </location>
</feature>
<name>A0A0K1JJG2_9MICO</name>
<keyword evidence="5" id="KW-0418">Kinase</keyword>
<dbReference type="PATRIC" id="fig|571913.6.peg.3014"/>
<feature type="compositionally biased region" description="Low complexity" evidence="8">
    <location>
        <begin position="342"/>
        <end position="369"/>
    </location>
</feature>
<gene>
    <name evidence="10" type="ORF">VV02_14830</name>
</gene>
<proteinExistence type="predicted"/>
<dbReference type="PANTHER" id="PTHR43289:SF6">
    <property type="entry name" value="SERINE_THREONINE-PROTEIN KINASE NEKL-3"/>
    <property type="match status" value="1"/>
</dbReference>
<dbReference type="SMART" id="SM00220">
    <property type="entry name" value="S_TKc"/>
    <property type="match status" value="1"/>
</dbReference>
<dbReference type="PANTHER" id="PTHR43289">
    <property type="entry name" value="MITOGEN-ACTIVATED PROTEIN KINASE KINASE KINASE 20-RELATED"/>
    <property type="match status" value="1"/>
</dbReference>
<dbReference type="GO" id="GO:0004674">
    <property type="term" value="F:protein serine/threonine kinase activity"/>
    <property type="evidence" value="ECO:0007669"/>
    <property type="project" value="UniProtKB-KW"/>
</dbReference>
<dbReference type="Gene3D" id="1.10.510.10">
    <property type="entry name" value="Transferase(Phosphotransferase) domain 1"/>
    <property type="match status" value="1"/>
</dbReference>
<evidence type="ECO:0000256" key="5">
    <source>
        <dbReference type="ARBA" id="ARBA00022777"/>
    </source>
</evidence>
<dbReference type="PROSITE" id="PS00108">
    <property type="entry name" value="PROTEIN_KINASE_ST"/>
    <property type="match status" value="1"/>
</dbReference>
<dbReference type="InterPro" id="IPR008271">
    <property type="entry name" value="Ser/Thr_kinase_AS"/>
</dbReference>